<dbReference type="GO" id="GO:0004519">
    <property type="term" value="F:endonuclease activity"/>
    <property type="evidence" value="ECO:0007669"/>
    <property type="project" value="UniProtKB-KW"/>
</dbReference>
<dbReference type="Pfam" id="PF13392">
    <property type="entry name" value="HNH_3"/>
    <property type="match status" value="1"/>
</dbReference>
<dbReference type="Proteomes" id="UP001243977">
    <property type="component" value="Segment"/>
</dbReference>
<dbReference type="SUPFAM" id="SSF54060">
    <property type="entry name" value="His-Me finger endonucleases"/>
    <property type="match status" value="1"/>
</dbReference>
<evidence type="ECO:0000313" key="2">
    <source>
        <dbReference type="EMBL" id="WIC90180.1"/>
    </source>
</evidence>
<gene>
    <name evidence="2" type="primary">30</name>
    <name evidence="2" type="ORF">SEA_VROOMVROOM_30</name>
</gene>
<sequence length="127" mass="14122">MIDEIWKAHPVYPFDVSSEGRVRSHATGTVLRGYLSGGGSAGAANNGKWRPNTYRRVAAGRDYDVANPAVHRLVLETFVGPGDGYEADHVNGDRLDNRLENLRWLTPEDNRLFARLRREASTESGNL</sequence>
<accession>A0AA49FB45</accession>
<keyword evidence="2" id="KW-0255">Endonuclease</keyword>
<dbReference type="EMBL" id="OQ938592">
    <property type="protein sequence ID" value="WIC90180.1"/>
    <property type="molecule type" value="Genomic_DNA"/>
</dbReference>
<keyword evidence="2" id="KW-0540">Nuclease</keyword>
<feature type="domain" description="HNH nuclease" evidence="1">
    <location>
        <begin position="69"/>
        <end position="111"/>
    </location>
</feature>
<reference evidence="2" key="1">
    <citation type="submission" date="2023-05" db="EMBL/GenBank/DDBJ databases">
        <authorList>
            <person name="Barden S."/>
            <person name="Berber-Pulido R."/>
            <person name="Bursulaya I."/>
            <person name="Chawla E."/>
            <person name="Critzer N.A."/>
            <person name="Dawson N.R."/>
            <person name="Deal M.M."/>
            <person name="Douglas K.A."/>
            <person name="Estampa J.P."/>
            <person name="Gowdy G.A."/>
            <person name="Hamid B."/>
            <person name="Hernandez E.R."/>
            <person name="Hoang R.L."/>
            <person name="Hughes A.L."/>
            <person name="Kim C.J."/>
            <person name="Kretschmer T.O."/>
            <person name="Le V.D."/>
            <person name="Li A."/>
            <person name="Li M."/>
            <person name="Lim J.M."/>
            <person name="Martin K.B."/>
            <person name="Martinez D.M."/>
            <person name="Nguyen A.H."/>
            <person name="Okumura J.H."/>
            <person name="Ortiz-Gomez D.E."/>
            <person name="Pan C."/>
            <person name="Pisipati K.L."/>
            <person name="Reyimjan D."/>
            <person name="Robles A."/>
            <person name="Rodriguez J.F."/>
            <person name="Sacristan A."/>
            <person name="Scriven S.P."/>
            <person name="Smith S.M."/>
            <person name="Tosasuk K."/>
            <person name="Tran K.A."/>
            <person name="Unanwa N.C."/>
            <person name="Vajragiri S."/>
            <person name="Vanderpool L.R."/>
            <person name="Vu T.T."/>
            <person name="Wang X."/>
            <person name="Wu F."/>
            <person name="Zhu Y.A."/>
            <person name="Nguyen M."/>
            <person name="Stephenson J.C."/>
            <person name="Zorawik M."/>
            <person name="Garza D.R."/>
            <person name="Reputana M.J."/>
            <person name="Al Banaa F.A."/>
            <person name="Reddi K."/>
            <person name="Freise A.C."/>
            <person name="Furlong K.P."/>
            <person name="Rudner A.D."/>
            <person name="Beyer A.R."/>
            <person name="Chong R.A."/>
            <person name="Edgington N.P."/>
            <person name="Garcia Costas A.M."/>
            <person name="Gibb B.P."/>
            <person name="Klyczek K.K."/>
            <person name="Swerdlow S.J."/>
            <person name="Garlena R.A."/>
            <person name="Russell D.A."/>
            <person name="Jacobs-Sera D."/>
            <person name="Hatfull G.F."/>
        </authorList>
    </citation>
    <scope>NUCLEOTIDE SEQUENCE</scope>
</reference>
<dbReference type="InterPro" id="IPR003615">
    <property type="entry name" value="HNH_nuc"/>
</dbReference>
<dbReference type="InterPro" id="IPR044925">
    <property type="entry name" value="His-Me_finger_sf"/>
</dbReference>
<name>A0AA49FB45_9CAUD</name>
<organism evidence="2 3">
    <name type="scientific">Arthrobacter phage VroomVroom</name>
    <dbReference type="NCBI Taxonomy" id="3049371"/>
    <lineage>
        <taxon>Viruses</taxon>
        <taxon>Duplodnaviria</taxon>
        <taxon>Heunggongvirae</taxon>
        <taxon>Uroviricota</taxon>
        <taxon>Caudoviricetes</taxon>
        <taxon>Casidaviridae</taxon>
        <taxon>Hilgardvirus</taxon>
        <taxon>Hilgardvirus vroomvroom</taxon>
    </lineage>
</organism>
<evidence type="ECO:0000313" key="3">
    <source>
        <dbReference type="Proteomes" id="UP001243977"/>
    </source>
</evidence>
<dbReference type="Gene3D" id="3.90.75.20">
    <property type="match status" value="1"/>
</dbReference>
<keyword evidence="2" id="KW-0378">Hydrolase</keyword>
<protein>
    <submittedName>
        <fullName evidence="2">HNH endonuclease</fullName>
    </submittedName>
</protein>
<proteinExistence type="predicted"/>
<evidence type="ECO:0000259" key="1">
    <source>
        <dbReference type="Pfam" id="PF13392"/>
    </source>
</evidence>
<keyword evidence="3" id="KW-1185">Reference proteome</keyword>